<dbReference type="InterPro" id="IPR003749">
    <property type="entry name" value="ThiS/MoaD-like"/>
</dbReference>
<dbReference type="OrthoDB" id="5531344at2759"/>
<dbReference type="GO" id="GO:0000166">
    <property type="term" value="F:nucleotide binding"/>
    <property type="evidence" value="ECO:0007669"/>
    <property type="project" value="UniProtKB-KW"/>
</dbReference>
<dbReference type="GO" id="GO:1990133">
    <property type="term" value="C:molybdopterin adenylyltransferase complex"/>
    <property type="evidence" value="ECO:0007669"/>
    <property type="project" value="TreeGrafter"/>
</dbReference>
<dbReference type="InterPro" id="IPR016155">
    <property type="entry name" value="Mopterin_synth/thiamin_S_b"/>
</dbReference>
<dbReference type="InterPro" id="IPR044672">
    <property type="entry name" value="MOCS2A"/>
</dbReference>
<evidence type="ECO:0000313" key="2">
    <source>
        <dbReference type="EMBL" id="KAF7630805.1"/>
    </source>
</evidence>
<dbReference type="Gene3D" id="3.10.20.30">
    <property type="match status" value="1"/>
</dbReference>
<evidence type="ECO:0000256" key="1">
    <source>
        <dbReference type="ARBA" id="ARBA00022741"/>
    </source>
</evidence>
<evidence type="ECO:0000313" key="3">
    <source>
        <dbReference type="Proteomes" id="UP000605970"/>
    </source>
</evidence>
<name>A0A8S9ZEI5_9BILA</name>
<reference evidence="2" key="1">
    <citation type="journal article" date="2020" name="Ecol. Evol.">
        <title>Genome structure and content of the rice root-knot nematode (Meloidogyne graminicola).</title>
        <authorList>
            <person name="Phan N.T."/>
            <person name="Danchin E.G.J."/>
            <person name="Klopp C."/>
            <person name="Perfus-Barbeoch L."/>
            <person name="Kozlowski D.K."/>
            <person name="Koutsovoulos G.D."/>
            <person name="Lopez-Roques C."/>
            <person name="Bouchez O."/>
            <person name="Zahm M."/>
            <person name="Besnard G."/>
            <person name="Bellafiore S."/>
        </authorList>
    </citation>
    <scope>NUCLEOTIDE SEQUENCE</scope>
    <source>
        <strain evidence="2">VN-18</strain>
    </source>
</reference>
<dbReference type="SUPFAM" id="SSF54285">
    <property type="entry name" value="MoaD/ThiS"/>
    <property type="match status" value="1"/>
</dbReference>
<accession>A0A8S9ZEI5</accession>
<keyword evidence="3" id="KW-1185">Reference proteome</keyword>
<dbReference type="Pfam" id="PF02597">
    <property type="entry name" value="ThiS"/>
    <property type="match status" value="1"/>
</dbReference>
<protein>
    <recommendedName>
        <fullName evidence="4">Molybdopterin synthase sulfur carrier subunit</fullName>
    </recommendedName>
</protein>
<dbReference type="GO" id="GO:0006777">
    <property type="term" value="P:Mo-molybdopterin cofactor biosynthetic process"/>
    <property type="evidence" value="ECO:0007669"/>
    <property type="project" value="InterPro"/>
</dbReference>
<dbReference type="EMBL" id="JABEBT010000129">
    <property type="protein sequence ID" value="KAF7630805.1"/>
    <property type="molecule type" value="Genomic_DNA"/>
</dbReference>
<dbReference type="Proteomes" id="UP000605970">
    <property type="component" value="Unassembled WGS sequence"/>
</dbReference>
<dbReference type="CDD" id="cd00754">
    <property type="entry name" value="Ubl_MoaD"/>
    <property type="match status" value="1"/>
</dbReference>
<dbReference type="PANTHER" id="PTHR33359">
    <property type="entry name" value="MOLYBDOPTERIN SYNTHASE SULFUR CARRIER SUBUNIT"/>
    <property type="match status" value="1"/>
</dbReference>
<gene>
    <name evidence="2" type="ORF">Mgra_00008905</name>
</gene>
<sequence length="93" mass="10516">MTNKEGFVEVKLLFFGKTREIIGEEMSTKYLPNNIKIKELYSLIFEQHCPLLLPIKNSCILAVDQTYLDISNDEEIILHGHSEIAIIPPISGG</sequence>
<proteinExistence type="predicted"/>
<comment type="caution">
    <text evidence="2">The sequence shown here is derived from an EMBL/GenBank/DDBJ whole genome shotgun (WGS) entry which is preliminary data.</text>
</comment>
<dbReference type="AlphaFoldDB" id="A0A8S9ZEI5"/>
<evidence type="ECO:0008006" key="4">
    <source>
        <dbReference type="Google" id="ProtNLM"/>
    </source>
</evidence>
<dbReference type="PANTHER" id="PTHR33359:SF1">
    <property type="entry name" value="MOLYBDOPTERIN SYNTHASE SULFUR CARRIER SUBUNIT"/>
    <property type="match status" value="1"/>
</dbReference>
<keyword evidence="1" id="KW-0547">Nucleotide-binding</keyword>
<dbReference type="InterPro" id="IPR012675">
    <property type="entry name" value="Beta-grasp_dom_sf"/>
</dbReference>
<organism evidence="2 3">
    <name type="scientific">Meloidogyne graminicola</name>
    <dbReference type="NCBI Taxonomy" id="189291"/>
    <lineage>
        <taxon>Eukaryota</taxon>
        <taxon>Metazoa</taxon>
        <taxon>Ecdysozoa</taxon>
        <taxon>Nematoda</taxon>
        <taxon>Chromadorea</taxon>
        <taxon>Rhabditida</taxon>
        <taxon>Tylenchina</taxon>
        <taxon>Tylenchomorpha</taxon>
        <taxon>Tylenchoidea</taxon>
        <taxon>Meloidogynidae</taxon>
        <taxon>Meloidogyninae</taxon>
        <taxon>Meloidogyne</taxon>
    </lineage>
</organism>